<evidence type="ECO:0000313" key="1">
    <source>
        <dbReference type="EMBL" id="ALS37992.1"/>
    </source>
</evidence>
<dbReference type="AlphaFoldDB" id="A0A0U2XD00"/>
<dbReference type="EMBL" id="CP013655">
    <property type="protein sequence ID" value="ALS37992.1"/>
    <property type="molecule type" value="Genomic_DNA"/>
</dbReference>
<protein>
    <submittedName>
        <fullName evidence="1">Uncharacterized protein</fullName>
    </submittedName>
</protein>
<reference evidence="2" key="1">
    <citation type="submission" date="2015-12" db="EMBL/GenBank/DDBJ databases">
        <authorList>
            <person name="Lauer A."/>
            <person name="Humrighouse B."/>
            <person name="Loparev V."/>
            <person name="Shewmaker P.L."/>
            <person name="Whitney A.M."/>
            <person name="McLaughlin R.W."/>
        </authorList>
    </citation>
    <scope>NUCLEOTIDE SEQUENCE [LARGE SCALE GENOMIC DNA]</scope>
    <source>
        <strain evidence="2">LMG 26678</strain>
    </source>
</reference>
<keyword evidence="2" id="KW-1185">Reference proteome</keyword>
<dbReference type="RefSeq" id="WP_208927597.1">
    <property type="nucleotide sequence ID" value="NZ_CP013655.1"/>
</dbReference>
<proteinExistence type="predicted"/>
<accession>A0A0U2XD00</accession>
<dbReference type="KEGG" id="erx:ATZ35_12815"/>
<dbReference type="STRING" id="118060.ATZ35_12815"/>
<dbReference type="Proteomes" id="UP000067523">
    <property type="component" value="Chromosome"/>
</dbReference>
<gene>
    <name evidence="1" type="ORF">ATZ35_12815</name>
</gene>
<organism evidence="1 2">
    <name type="scientific">Enterococcus rotai</name>
    <dbReference type="NCBI Taxonomy" id="118060"/>
    <lineage>
        <taxon>Bacteria</taxon>
        <taxon>Bacillati</taxon>
        <taxon>Bacillota</taxon>
        <taxon>Bacilli</taxon>
        <taxon>Lactobacillales</taxon>
        <taxon>Enterococcaceae</taxon>
        <taxon>Enterococcus</taxon>
    </lineage>
</organism>
<evidence type="ECO:0000313" key="2">
    <source>
        <dbReference type="Proteomes" id="UP000067523"/>
    </source>
</evidence>
<name>A0A0U2XD00_9ENTE</name>
<sequence length="112" mass="13210">MQERDKARRIVDELLTYFFSNDIEEIRIGVNFTSEGFSVEIQGKTEQEPDSVLHLLELLNTPRDLSIESYYDELLGLTHHEEEDYHLLGLMIDEAEISFDTPIFEIKVYRKK</sequence>